<dbReference type="Proteomes" id="UP001180616">
    <property type="component" value="Chromosome"/>
</dbReference>
<dbReference type="InterPro" id="IPR009387">
    <property type="entry name" value="HigB-2"/>
</dbReference>
<name>A0ABY9R0U0_9BACT</name>
<accession>A0ABY9R0U0</accession>
<reference evidence="1" key="1">
    <citation type="submission" date="2023-09" db="EMBL/GenBank/DDBJ databases">
        <authorList>
            <consortium name="CW5 consortium"/>
            <person name="Lu C.-W."/>
        </authorList>
    </citation>
    <scope>NUCLEOTIDE SEQUENCE</scope>
    <source>
        <strain evidence="1">KPS</strain>
    </source>
</reference>
<protein>
    <submittedName>
        <fullName evidence="1">Type II toxin-antitoxin system RelE/ParE family toxin</fullName>
    </submittedName>
</protein>
<evidence type="ECO:0000313" key="1">
    <source>
        <dbReference type="EMBL" id="WMW64623.1"/>
    </source>
</evidence>
<gene>
    <name evidence="1" type="ORF">KPS_002672</name>
</gene>
<dbReference type="Pfam" id="PF06296">
    <property type="entry name" value="RelE"/>
    <property type="match status" value="1"/>
</dbReference>
<keyword evidence="2" id="KW-1185">Reference proteome</keyword>
<dbReference type="RefSeq" id="WP_309540704.1">
    <property type="nucleotide sequence ID" value="NZ_CP133659.1"/>
</dbReference>
<sequence>MKIYMNTWFARFADAQAITDAALHDAVAGVDAGRFDADLGGCVYKQRVARPGEGKSGGYRVIVCFRRGERAFFVYGFPKSKRGNITTKERDDLKKLARILLSMSEAQLQAEVRAGTFQEVLRQE</sequence>
<proteinExistence type="predicted"/>
<evidence type="ECO:0000313" key="2">
    <source>
        <dbReference type="Proteomes" id="UP001180616"/>
    </source>
</evidence>
<dbReference type="PIRSF" id="PIRSF018634">
    <property type="entry name" value="UCP018634"/>
    <property type="match status" value="1"/>
</dbReference>
<dbReference type="EMBL" id="CP133659">
    <property type="protein sequence ID" value="WMW64623.1"/>
    <property type="molecule type" value="Genomic_DNA"/>
</dbReference>
<organism evidence="1 2">
    <name type="scientific">Nitratidesulfovibrio liaohensis</name>
    <dbReference type="NCBI Taxonomy" id="2604158"/>
    <lineage>
        <taxon>Bacteria</taxon>
        <taxon>Pseudomonadati</taxon>
        <taxon>Thermodesulfobacteriota</taxon>
        <taxon>Desulfovibrionia</taxon>
        <taxon>Desulfovibrionales</taxon>
        <taxon>Desulfovibrionaceae</taxon>
        <taxon>Nitratidesulfovibrio</taxon>
    </lineage>
</organism>